<proteinExistence type="inferred from homology"/>
<name>A0A1I6XTH3_9HYPH</name>
<dbReference type="InterPro" id="IPR000120">
    <property type="entry name" value="Amidase"/>
</dbReference>
<accession>A0A1I6XTH3</accession>
<dbReference type="Gene3D" id="3.90.1300.10">
    <property type="entry name" value="Amidase signature (AS) domain"/>
    <property type="match status" value="1"/>
</dbReference>
<feature type="domain" description="Amidase" evidence="2">
    <location>
        <begin position="26"/>
        <end position="443"/>
    </location>
</feature>
<sequence length="473" mass="51622">MTDNIFKLTAIEVATAIRNRQISCAEVIDQHLARIDEKAHLNAVTTRYDEKARKAAELADQAIERGDELGPLHGVPVTIKENVDQEGASTNNGVKAFASLIAKQDAPLVERLKRVGAIPIGRTNTPEMSWRFHTDNVLFGQTLNPWNPALTPGGSSGGAGSSLAAGIGYIAHGSDLSGSIRLPAFCCGVLGLRPSHGRIPFYNATSPAERPMTIQLSSAQGPLARSVDDLKLAYDVMRGYSDLDTWSLPDMDEDKSYPNTVALITPPDADPKINEVLKQAGEALAQRGYKVENTSIDFIQEAFDRYSSLLITEVALQKETIIDKFASEQLRTVFEYYTQLAPPMDYHGYARALASRSHYHRLIDQFQRKYPVIIAPVCTKNAFEAGADVKSVGSLEEIIKTTTYLGSMNFLDLPSMSIPSKEKHQGVPIGIQLIGPRYGEEYLFKTAKVLEQNGFISSQLAGEDAASSMADTA</sequence>
<dbReference type="RefSeq" id="WP_083416465.1">
    <property type="nucleotide sequence ID" value="NZ_FPBD01000001.1"/>
</dbReference>
<dbReference type="EMBL" id="FPBD01000001">
    <property type="protein sequence ID" value="SFT41620.1"/>
    <property type="molecule type" value="Genomic_DNA"/>
</dbReference>
<dbReference type="GO" id="GO:0003824">
    <property type="term" value="F:catalytic activity"/>
    <property type="evidence" value="ECO:0007669"/>
    <property type="project" value="InterPro"/>
</dbReference>
<gene>
    <name evidence="3" type="ORF">SAMN05444141_101426</name>
</gene>
<dbReference type="InterPro" id="IPR036928">
    <property type="entry name" value="AS_sf"/>
</dbReference>
<evidence type="ECO:0000259" key="2">
    <source>
        <dbReference type="Pfam" id="PF01425"/>
    </source>
</evidence>
<dbReference type="InterPro" id="IPR023631">
    <property type="entry name" value="Amidase_dom"/>
</dbReference>
<dbReference type="Proteomes" id="UP000183371">
    <property type="component" value="Unassembled WGS sequence"/>
</dbReference>
<dbReference type="Pfam" id="PF01425">
    <property type="entry name" value="Amidase"/>
    <property type="match status" value="1"/>
</dbReference>
<dbReference type="PANTHER" id="PTHR11895">
    <property type="entry name" value="TRANSAMIDASE"/>
    <property type="match status" value="1"/>
</dbReference>
<evidence type="ECO:0000256" key="1">
    <source>
        <dbReference type="ARBA" id="ARBA00009199"/>
    </source>
</evidence>
<dbReference type="AlphaFoldDB" id="A0A1I6XTH3"/>
<keyword evidence="4" id="KW-1185">Reference proteome</keyword>
<comment type="similarity">
    <text evidence="1">Belongs to the amidase family.</text>
</comment>
<dbReference type="NCBIfam" id="NF005687">
    <property type="entry name" value="PRK07487.1"/>
    <property type="match status" value="1"/>
</dbReference>
<reference evidence="4" key="1">
    <citation type="submission" date="2016-10" db="EMBL/GenBank/DDBJ databases">
        <authorList>
            <person name="Varghese N."/>
            <person name="Submissions S."/>
        </authorList>
    </citation>
    <scope>NUCLEOTIDE SEQUENCE [LARGE SCALE GENOMIC DNA]</scope>
    <source>
        <strain evidence="4">DSM 17465</strain>
    </source>
</reference>
<evidence type="ECO:0000313" key="3">
    <source>
        <dbReference type="EMBL" id="SFT41620.1"/>
    </source>
</evidence>
<organism evidence="3 4">
    <name type="scientific">Pseudovibrio denitrificans</name>
    <dbReference type="NCBI Taxonomy" id="258256"/>
    <lineage>
        <taxon>Bacteria</taxon>
        <taxon>Pseudomonadati</taxon>
        <taxon>Pseudomonadota</taxon>
        <taxon>Alphaproteobacteria</taxon>
        <taxon>Hyphomicrobiales</taxon>
        <taxon>Stappiaceae</taxon>
        <taxon>Pseudovibrio</taxon>
    </lineage>
</organism>
<evidence type="ECO:0000313" key="4">
    <source>
        <dbReference type="Proteomes" id="UP000183371"/>
    </source>
</evidence>
<dbReference type="PANTHER" id="PTHR11895:SF7">
    <property type="entry name" value="GLUTAMYL-TRNA(GLN) AMIDOTRANSFERASE SUBUNIT A, MITOCHONDRIAL"/>
    <property type="match status" value="1"/>
</dbReference>
<protein>
    <submittedName>
        <fullName evidence="3">Amidase</fullName>
    </submittedName>
</protein>
<dbReference type="SUPFAM" id="SSF75304">
    <property type="entry name" value="Amidase signature (AS) enzymes"/>
    <property type="match status" value="1"/>
</dbReference>